<dbReference type="EMBL" id="CM035413">
    <property type="protein sequence ID" value="KAH7431514.1"/>
    <property type="molecule type" value="Genomic_DNA"/>
</dbReference>
<proteinExistence type="predicted"/>
<dbReference type="Proteomes" id="UP000825935">
    <property type="component" value="Chromosome 8"/>
</dbReference>
<feature type="region of interest" description="Disordered" evidence="1">
    <location>
        <begin position="1"/>
        <end position="79"/>
    </location>
</feature>
<accession>A0A8T2UE03</accession>
<evidence type="ECO:0000313" key="3">
    <source>
        <dbReference type="Proteomes" id="UP000825935"/>
    </source>
</evidence>
<protein>
    <submittedName>
        <fullName evidence="2">Uncharacterized protein</fullName>
    </submittedName>
</protein>
<dbReference type="AlphaFoldDB" id="A0A8T2UE03"/>
<evidence type="ECO:0000256" key="1">
    <source>
        <dbReference type="SAM" id="MobiDB-lite"/>
    </source>
</evidence>
<dbReference type="PANTHER" id="PTHR31722:SF0">
    <property type="entry name" value="OS06G0675200 PROTEIN"/>
    <property type="match status" value="1"/>
</dbReference>
<feature type="compositionally biased region" description="Low complexity" evidence="1">
    <location>
        <begin position="62"/>
        <end position="74"/>
    </location>
</feature>
<dbReference type="OrthoDB" id="689767at2759"/>
<dbReference type="PANTHER" id="PTHR31722">
    <property type="entry name" value="OS06G0675200 PROTEIN"/>
    <property type="match status" value="1"/>
</dbReference>
<feature type="region of interest" description="Disordered" evidence="1">
    <location>
        <begin position="410"/>
        <end position="450"/>
    </location>
</feature>
<name>A0A8T2UE03_CERRI</name>
<feature type="compositionally biased region" description="Polar residues" evidence="1">
    <location>
        <begin position="1"/>
        <end position="10"/>
    </location>
</feature>
<gene>
    <name evidence="2" type="ORF">KP509_08G052800</name>
</gene>
<evidence type="ECO:0000313" key="2">
    <source>
        <dbReference type="EMBL" id="KAH7431514.1"/>
    </source>
</evidence>
<feature type="region of interest" description="Disordered" evidence="1">
    <location>
        <begin position="335"/>
        <end position="370"/>
    </location>
</feature>
<organism evidence="2 3">
    <name type="scientific">Ceratopteris richardii</name>
    <name type="common">Triangle waterfern</name>
    <dbReference type="NCBI Taxonomy" id="49495"/>
    <lineage>
        <taxon>Eukaryota</taxon>
        <taxon>Viridiplantae</taxon>
        <taxon>Streptophyta</taxon>
        <taxon>Embryophyta</taxon>
        <taxon>Tracheophyta</taxon>
        <taxon>Polypodiopsida</taxon>
        <taxon>Polypodiidae</taxon>
        <taxon>Polypodiales</taxon>
        <taxon>Pteridineae</taxon>
        <taxon>Pteridaceae</taxon>
        <taxon>Parkerioideae</taxon>
        <taxon>Ceratopteris</taxon>
    </lineage>
</organism>
<feature type="compositionally biased region" description="Low complexity" evidence="1">
    <location>
        <begin position="32"/>
        <end position="44"/>
    </location>
</feature>
<sequence length="503" mass="55351">MSSSTRSCTVTREEDSTTHSPPFDDWLAPRISNEFVESSSSSVSRKTTREISEVADSPARLSSSKSSPSEFEFSMTLQGSDTPLEGTMVAADELFADGKLRPLYYTSTGVGSSEPPVSRRRSSAEDHVMNARFREVDSVGVAKNPISPKAPTCTSRWREFLGLKKAQIQDTNHGSKVHRSSCYPGSGLISARRSVDSLKDRNGSLQHSEVRSFHYSGELKPFFLKERNGFLQHGSVRRNQNSGELKICSEQLNGSIKANQSQADPSCRIFDQERAVGSQCSRKLIEAGDVLLRNRDPELWPTSDLQKWQGSRPLAGKRASDCSDALNKVVMEVPSSQFKHESGHPSPRKSGSRSQSPSKRAEQPWSNAIGASHMRAGAGSRGMSPARTTAVHKTMENPRSAMSTRLVVRQLDRSHSSSQAGKNRPDQLKSCRQRSFREGSMTMERSTSYSTGVKVAPVLNVPMYITPGLRKRSGSGIFRVSYLFRSNKHSGHGSKNTSSSNQL</sequence>
<feature type="region of interest" description="Disordered" evidence="1">
    <location>
        <begin position="301"/>
        <end position="320"/>
    </location>
</feature>
<comment type="caution">
    <text evidence="2">The sequence shown here is derived from an EMBL/GenBank/DDBJ whole genome shotgun (WGS) entry which is preliminary data.</text>
</comment>
<reference evidence="2" key="1">
    <citation type="submission" date="2021-08" db="EMBL/GenBank/DDBJ databases">
        <title>WGS assembly of Ceratopteris richardii.</title>
        <authorList>
            <person name="Marchant D.B."/>
            <person name="Chen G."/>
            <person name="Jenkins J."/>
            <person name="Shu S."/>
            <person name="Leebens-Mack J."/>
            <person name="Grimwood J."/>
            <person name="Schmutz J."/>
            <person name="Soltis P."/>
            <person name="Soltis D."/>
            <person name="Chen Z.-H."/>
        </authorList>
    </citation>
    <scope>NUCLEOTIDE SEQUENCE</scope>
    <source>
        <strain evidence="2">Whitten #5841</strain>
        <tissue evidence="2">Leaf</tissue>
    </source>
</reference>
<keyword evidence="3" id="KW-1185">Reference proteome</keyword>